<evidence type="ECO:0000259" key="5">
    <source>
        <dbReference type="Pfam" id="PF22964"/>
    </source>
</evidence>
<feature type="compositionally biased region" description="Acidic residues" evidence="4">
    <location>
        <begin position="237"/>
        <end position="296"/>
    </location>
</feature>
<evidence type="ECO:0000256" key="2">
    <source>
        <dbReference type="ARBA" id="ARBA00022786"/>
    </source>
</evidence>
<keyword evidence="2" id="KW-0833">Ubl conjugation pathway</keyword>
<dbReference type="InterPro" id="IPR000225">
    <property type="entry name" value="Armadillo"/>
</dbReference>
<proteinExistence type="predicted"/>
<evidence type="ECO:0000313" key="6">
    <source>
        <dbReference type="EMBL" id="TMS40234.1"/>
    </source>
</evidence>
<evidence type="ECO:0000256" key="4">
    <source>
        <dbReference type="SAM" id="MobiDB-lite"/>
    </source>
</evidence>
<dbReference type="InterPro" id="IPR016024">
    <property type="entry name" value="ARM-type_fold"/>
</dbReference>
<evidence type="ECO:0000256" key="3">
    <source>
        <dbReference type="PROSITE-ProRule" id="PRU00259"/>
    </source>
</evidence>
<dbReference type="GO" id="GO:0031462">
    <property type="term" value="C:Cul2-RING ubiquitin ligase complex"/>
    <property type="evidence" value="ECO:0007669"/>
    <property type="project" value="TreeGrafter"/>
</dbReference>
<sequence length="443" mass="50762">MSKPKPKMLQEASPSLLSPLMTIAIVSILAPKIPVKKSQLLATEQRYIQFMINVLQENLVNPNGRMINLNNEDNDDINVFTLKFTLSALWNLTDESPRACEIFVQLGGVEAVFQIIGKYDDNANIVTKVFGLLNNIAEVAHLRTYLIREDFVKTIITSFKNDVEKIRNYVDSLQKPAEEENHIEDPESEDSSCEEEDELEDEESDYEMQADDGSNNVEVVLEGVEAHPIDHPQLLDDNMEDEEEDVEDEDEEEEEEEMIDTDVEEDEDFDSSSDSDSSDDSSSSDEDEEEEEEEERRDEQDPALPLSSPRIDVAYFAAGILSNLLLHEEEWNFMPDKKDCNDLLVEAITNWPLTITTMVAYRSFSPFIPILTRHDLSGAQMWAVYAIYHVCCVDRQYEYITMLRKQGAYDLFQQIANGERTFDIRDRLRDLAKCVLTTFESCP</sequence>
<feature type="region of interest" description="Disordered" evidence="4">
    <location>
        <begin position="175"/>
        <end position="211"/>
    </location>
</feature>
<name>A0A4U8V5J3_STECR</name>
<dbReference type="InterPro" id="IPR055142">
    <property type="entry name" value="ZER1-like_C"/>
</dbReference>
<reference evidence="6" key="2">
    <citation type="journal article" date="2015" name="Genome Biol.">
        <title>Comparative genomics of Steinernema reveals deeply conserved gene regulatory networks.</title>
        <authorList>
            <person name="Dillman A.R."/>
            <person name="Macchietto M."/>
            <person name="Porter C.F."/>
            <person name="Rogers A."/>
            <person name="Williams B."/>
            <person name="Antoshechkin I."/>
            <person name="Lee M.M."/>
            <person name="Goodwin Z."/>
            <person name="Lu X."/>
            <person name="Lewis E.E."/>
            <person name="Goodrich-Blair H."/>
            <person name="Stock S.P."/>
            <person name="Adams B.J."/>
            <person name="Sternberg P.W."/>
            <person name="Mortazavi A."/>
        </authorList>
    </citation>
    <scope>NUCLEOTIDE SEQUENCE [LARGE SCALE GENOMIC DNA]</scope>
    <source>
        <strain evidence="6">ALL</strain>
    </source>
</reference>
<dbReference type="AlphaFoldDB" id="A0A4U8V5J3"/>
<feature type="repeat" description="ARM" evidence="3">
    <location>
        <begin position="107"/>
        <end position="137"/>
    </location>
</feature>
<dbReference type="InterPro" id="IPR051341">
    <property type="entry name" value="Zyg-11_UBL_adapter"/>
</dbReference>
<evidence type="ECO:0000256" key="1">
    <source>
        <dbReference type="ARBA" id="ARBA00022614"/>
    </source>
</evidence>
<comment type="caution">
    <text evidence="6">The sequence shown here is derived from an EMBL/GenBank/DDBJ whole genome shotgun (WGS) entry which is preliminary data.</text>
</comment>
<dbReference type="PANTHER" id="PTHR12904">
    <property type="match status" value="1"/>
</dbReference>
<feature type="region of interest" description="Disordered" evidence="4">
    <location>
        <begin position="229"/>
        <end position="308"/>
    </location>
</feature>
<feature type="domain" description="Protein zer-1 homolog-like C-terminal" evidence="5">
    <location>
        <begin position="308"/>
        <end position="439"/>
    </location>
</feature>
<feature type="domain" description="Protein zer-1 homolog-like C-terminal" evidence="5">
    <location>
        <begin position="17"/>
        <end position="162"/>
    </location>
</feature>
<dbReference type="Pfam" id="PF22964">
    <property type="entry name" value="ZER1-like_2nd"/>
    <property type="match status" value="2"/>
</dbReference>
<dbReference type="InterPro" id="IPR011989">
    <property type="entry name" value="ARM-like"/>
</dbReference>
<dbReference type="EMBL" id="AZBU02000001">
    <property type="protein sequence ID" value="TMS40234.1"/>
    <property type="molecule type" value="Genomic_DNA"/>
</dbReference>
<dbReference type="PROSITE" id="PS50176">
    <property type="entry name" value="ARM_REPEAT"/>
    <property type="match status" value="1"/>
</dbReference>
<protein>
    <recommendedName>
        <fullName evidence="5">Protein zer-1 homolog-like C-terminal domain-containing protein</fullName>
    </recommendedName>
</protein>
<reference evidence="6" key="1">
    <citation type="submission" date="2013-11" db="EMBL/GenBank/DDBJ databases">
        <authorList>
            <person name="Sternberg P."/>
            <person name="Dillman A."/>
            <person name="Macchietto M."/>
        </authorList>
    </citation>
    <scope>NUCLEOTIDE SEQUENCE</scope>
    <source>
        <strain evidence="6">ALL</strain>
    </source>
</reference>
<gene>
    <name evidence="6" type="ORF">L596_006633</name>
</gene>
<dbReference type="SUPFAM" id="SSF48371">
    <property type="entry name" value="ARM repeat"/>
    <property type="match status" value="1"/>
</dbReference>
<dbReference type="PANTHER" id="PTHR12904:SF22">
    <property type="entry name" value="ZYG-11 FAMILY MEMBER B, CELL CYCLE REGULATOR"/>
    <property type="match status" value="1"/>
</dbReference>
<feature type="compositionally biased region" description="Acidic residues" evidence="4">
    <location>
        <begin position="186"/>
        <end position="210"/>
    </location>
</feature>
<reference evidence="6" key="3">
    <citation type="journal article" date="2019" name="G3 (Bethesda)">
        <title>Hybrid Assembly of the Genome of the Entomopathogenic Nematode Steinernema carpocapsae Identifies the X-Chromosome.</title>
        <authorList>
            <person name="Serra L."/>
            <person name="Macchietto M."/>
            <person name="Macias-Munoz A."/>
            <person name="McGill C.J."/>
            <person name="Rodriguez I.M."/>
            <person name="Rodriguez B."/>
            <person name="Murad R."/>
            <person name="Mortazavi A."/>
        </authorList>
    </citation>
    <scope>NUCLEOTIDE SEQUENCE [LARGE SCALE GENOMIC DNA]</scope>
    <source>
        <strain evidence="6">ALL</strain>
    </source>
</reference>
<keyword evidence="1" id="KW-0433">Leucine-rich repeat</keyword>
<feature type="compositionally biased region" description="Basic and acidic residues" evidence="4">
    <location>
        <begin position="176"/>
        <end position="185"/>
    </location>
</feature>
<dbReference type="OrthoDB" id="5783533at2759"/>
<accession>A0A4U8V5J3</accession>
<dbReference type="Gene3D" id="1.25.10.10">
    <property type="entry name" value="Leucine-rich Repeat Variant"/>
    <property type="match status" value="1"/>
</dbReference>
<organism evidence="6">
    <name type="scientific">Steinernema carpocapsae</name>
    <name type="common">Entomopathogenic nematode</name>
    <dbReference type="NCBI Taxonomy" id="34508"/>
    <lineage>
        <taxon>Eukaryota</taxon>
        <taxon>Metazoa</taxon>
        <taxon>Ecdysozoa</taxon>
        <taxon>Nematoda</taxon>
        <taxon>Chromadorea</taxon>
        <taxon>Rhabditida</taxon>
        <taxon>Tylenchina</taxon>
        <taxon>Panagrolaimomorpha</taxon>
        <taxon>Strongyloidoidea</taxon>
        <taxon>Steinernematidae</taxon>
        <taxon>Steinernema</taxon>
    </lineage>
</organism>